<dbReference type="EMBL" id="BARS01014486">
    <property type="protein sequence ID" value="GAF93881.1"/>
    <property type="molecule type" value="Genomic_DNA"/>
</dbReference>
<sequence>MMLEGKGKYWRTDNKLYIYVPVQVANDSAFPFTG</sequence>
<evidence type="ECO:0000313" key="1">
    <source>
        <dbReference type="EMBL" id="GAF93881.1"/>
    </source>
</evidence>
<dbReference type="AlphaFoldDB" id="X0U3E3"/>
<gene>
    <name evidence="1" type="ORF">S01H1_24379</name>
</gene>
<name>X0U3E3_9ZZZZ</name>
<organism evidence="1">
    <name type="scientific">marine sediment metagenome</name>
    <dbReference type="NCBI Taxonomy" id="412755"/>
    <lineage>
        <taxon>unclassified sequences</taxon>
        <taxon>metagenomes</taxon>
        <taxon>ecological metagenomes</taxon>
    </lineage>
</organism>
<proteinExistence type="predicted"/>
<protein>
    <submittedName>
        <fullName evidence="1">Uncharacterized protein</fullName>
    </submittedName>
</protein>
<feature type="non-terminal residue" evidence="1">
    <location>
        <position position="34"/>
    </location>
</feature>
<accession>X0U3E3</accession>
<reference evidence="1" key="1">
    <citation type="journal article" date="2014" name="Front. Microbiol.">
        <title>High frequency of phylogenetically diverse reductive dehalogenase-homologous genes in deep subseafloor sedimentary metagenomes.</title>
        <authorList>
            <person name="Kawai M."/>
            <person name="Futagami T."/>
            <person name="Toyoda A."/>
            <person name="Takaki Y."/>
            <person name="Nishi S."/>
            <person name="Hori S."/>
            <person name="Arai W."/>
            <person name="Tsubouchi T."/>
            <person name="Morono Y."/>
            <person name="Uchiyama I."/>
            <person name="Ito T."/>
            <person name="Fujiyama A."/>
            <person name="Inagaki F."/>
            <person name="Takami H."/>
        </authorList>
    </citation>
    <scope>NUCLEOTIDE SEQUENCE</scope>
    <source>
        <strain evidence="1">Expedition CK06-06</strain>
    </source>
</reference>
<comment type="caution">
    <text evidence="1">The sequence shown here is derived from an EMBL/GenBank/DDBJ whole genome shotgun (WGS) entry which is preliminary data.</text>
</comment>